<proteinExistence type="predicted"/>
<dbReference type="Proteomes" id="UP000198599">
    <property type="component" value="Unassembled WGS sequence"/>
</dbReference>
<evidence type="ECO:0000259" key="1">
    <source>
        <dbReference type="Pfam" id="PF11972"/>
    </source>
</evidence>
<gene>
    <name evidence="2" type="ORF">SAMN04487859_106184</name>
</gene>
<dbReference type="RefSeq" id="WP_092836271.1">
    <property type="nucleotide sequence ID" value="NZ_FOVP01000006.1"/>
</dbReference>
<dbReference type="AlphaFoldDB" id="A0A1I5AUF9"/>
<dbReference type="InterPro" id="IPR036390">
    <property type="entry name" value="WH_DNA-bd_sf"/>
</dbReference>
<dbReference type="STRING" id="1005928.SAMN04487859_106184"/>
<name>A0A1I5AUF9_9RHOB</name>
<dbReference type="OrthoDB" id="8455637at2"/>
<sequence length="330" mass="35933">MNEDCDDDLWFLPGPPEEEASHAPLPRVDASEGDQVVPWERAQAALAMPLARVAARLGALDDRLLRAPKGWRHRLALSAAAELSWFAGERVTPERLALWLAMRLAGAQEDAQALARVGWAMRRLSGGPGPEQGLQAFLGRHEPGQGAEPLGERIEGWQSVMAQAGGLHPLVRAAFGFYLWPMAGLGHRGDRLEAAVTAARLAAGECRGGVIFVPLSLTGAGRGSQDPEARLGAWIEGMQSAILKARRQLDQLERWKSEARDRTAKLSGRTPGQLLAVLAEWPLVSAPMAEHLTGASRAAVQRNLTWLMDHGLIREVTGQGRFRFWSIEKV</sequence>
<accession>A0A1I5AUF9</accession>
<organism evidence="2 3">
    <name type="scientific">Roseovarius lutimaris</name>
    <dbReference type="NCBI Taxonomy" id="1005928"/>
    <lineage>
        <taxon>Bacteria</taxon>
        <taxon>Pseudomonadati</taxon>
        <taxon>Pseudomonadota</taxon>
        <taxon>Alphaproteobacteria</taxon>
        <taxon>Rhodobacterales</taxon>
        <taxon>Roseobacteraceae</taxon>
        <taxon>Roseovarius</taxon>
    </lineage>
</organism>
<dbReference type="EMBL" id="FOVP01000006">
    <property type="protein sequence ID" value="SFN66067.1"/>
    <property type="molecule type" value="Genomic_DNA"/>
</dbReference>
<dbReference type="SUPFAM" id="SSF46785">
    <property type="entry name" value="Winged helix' DNA-binding domain"/>
    <property type="match status" value="1"/>
</dbReference>
<keyword evidence="3" id="KW-1185">Reference proteome</keyword>
<dbReference type="Pfam" id="PF11972">
    <property type="entry name" value="HTH_13"/>
    <property type="match status" value="1"/>
</dbReference>
<feature type="domain" description="HTH DNA binding" evidence="1">
    <location>
        <begin position="273"/>
        <end position="327"/>
    </location>
</feature>
<dbReference type="InterPro" id="IPR021068">
    <property type="entry name" value="HTH_DNA-bd"/>
</dbReference>
<protein>
    <submittedName>
        <fullName evidence="2">HTH DNA binding domain-containing protein</fullName>
    </submittedName>
</protein>
<evidence type="ECO:0000313" key="2">
    <source>
        <dbReference type="EMBL" id="SFN66067.1"/>
    </source>
</evidence>
<reference evidence="3" key="1">
    <citation type="submission" date="2016-10" db="EMBL/GenBank/DDBJ databases">
        <authorList>
            <person name="Varghese N."/>
            <person name="Submissions S."/>
        </authorList>
    </citation>
    <scope>NUCLEOTIDE SEQUENCE [LARGE SCALE GENOMIC DNA]</scope>
    <source>
        <strain evidence="3">DSM 28463</strain>
    </source>
</reference>
<evidence type="ECO:0000313" key="3">
    <source>
        <dbReference type="Proteomes" id="UP000198599"/>
    </source>
</evidence>